<protein>
    <recommendedName>
        <fullName evidence="7">Exostosin GT47 domain-containing protein</fullName>
    </recommendedName>
</protein>
<evidence type="ECO:0000256" key="3">
    <source>
        <dbReference type="ARBA" id="ARBA00022676"/>
    </source>
</evidence>
<dbReference type="GO" id="GO:0016757">
    <property type="term" value="F:glycosyltransferase activity"/>
    <property type="evidence" value="ECO:0007669"/>
    <property type="project" value="UniProtKB-KW"/>
</dbReference>
<keyword evidence="4" id="KW-0735">Signal-anchor</keyword>
<evidence type="ECO:0000256" key="1">
    <source>
        <dbReference type="ARBA" id="ARBA00004323"/>
    </source>
</evidence>
<dbReference type="GO" id="GO:0033940">
    <property type="term" value="F:glucuronoarabinoxylan endo-1,4-beta-xylanase activity"/>
    <property type="evidence" value="ECO:0007669"/>
    <property type="project" value="EnsemblPlants"/>
</dbReference>
<dbReference type="OMA" id="PSACHEP"/>
<keyword evidence="6" id="KW-1133">Transmembrane helix</keyword>
<dbReference type="PANTHER" id="PTHR11062:SF255">
    <property type="entry name" value="XYLOGLUCAN GALACTOSYLTRANSFERASE GT17-RELATED"/>
    <property type="match status" value="1"/>
</dbReference>
<dbReference type="PANTHER" id="PTHR11062">
    <property type="entry name" value="EXOSTOSIN HEPARAN SULFATE GLYCOSYLTRANSFERASE -RELATED"/>
    <property type="match status" value="1"/>
</dbReference>
<evidence type="ECO:0000313" key="9">
    <source>
        <dbReference type="Proteomes" id="UP000017836"/>
    </source>
</evidence>
<evidence type="ECO:0000256" key="4">
    <source>
        <dbReference type="ARBA" id="ARBA00022968"/>
    </source>
</evidence>
<proteinExistence type="inferred from homology"/>
<dbReference type="Proteomes" id="UP000017836">
    <property type="component" value="Unassembled WGS sequence"/>
</dbReference>
<accession>U5D4P6</accession>
<keyword evidence="5" id="KW-0333">Golgi apparatus</keyword>
<gene>
    <name evidence="8" type="ORF">AMTR_s00068p00206630</name>
</gene>
<keyword evidence="6" id="KW-0472">Membrane</keyword>
<dbReference type="AlphaFoldDB" id="U5D4P6"/>
<dbReference type="EMBL" id="KI392059">
    <property type="protein sequence ID" value="ERN20551.1"/>
    <property type="molecule type" value="Genomic_DNA"/>
</dbReference>
<evidence type="ECO:0000313" key="8">
    <source>
        <dbReference type="EMBL" id="ERN20551.1"/>
    </source>
</evidence>
<dbReference type="KEGG" id="atr:18448971"/>
<dbReference type="Pfam" id="PF03016">
    <property type="entry name" value="Exostosin_GT47"/>
    <property type="match status" value="1"/>
</dbReference>
<evidence type="ECO:0000256" key="2">
    <source>
        <dbReference type="ARBA" id="ARBA00010271"/>
    </source>
</evidence>
<evidence type="ECO:0000256" key="6">
    <source>
        <dbReference type="SAM" id="Phobius"/>
    </source>
</evidence>
<reference evidence="9" key="1">
    <citation type="journal article" date="2013" name="Science">
        <title>The Amborella genome and the evolution of flowering plants.</title>
        <authorList>
            <consortium name="Amborella Genome Project"/>
        </authorList>
    </citation>
    <scope>NUCLEOTIDE SEQUENCE [LARGE SCALE GENOMIC DNA]</scope>
</reference>
<keyword evidence="6" id="KW-0812">Transmembrane</keyword>
<dbReference type="InterPro" id="IPR040911">
    <property type="entry name" value="Exostosin_GT47"/>
</dbReference>
<comment type="similarity">
    <text evidence="2">Belongs to the glycosyltransferase 47 family.</text>
</comment>
<dbReference type="OrthoDB" id="1924787at2759"/>
<feature type="domain" description="Exostosin GT47" evidence="7">
    <location>
        <begin position="66"/>
        <end position="394"/>
    </location>
</feature>
<evidence type="ECO:0000259" key="7">
    <source>
        <dbReference type="Pfam" id="PF03016"/>
    </source>
</evidence>
<feature type="transmembrane region" description="Helical" evidence="6">
    <location>
        <begin position="21"/>
        <end position="41"/>
    </location>
</feature>
<dbReference type="HOGENOM" id="CLU_012659_4_1_1"/>
<name>U5D4P6_AMBTC</name>
<comment type="subcellular location">
    <subcellularLocation>
        <location evidence="1">Golgi apparatus membrane</location>
        <topology evidence="1">Single-pass type II membrane protein</topology>
    </subcellularLocation>
</comment>
<sequence length="461" mass="52395">MGASREKALKPKETFTVSKKTKLFTFISVLLLWFFLIFYLFNLEKPTNFSGLYSGHHRQQTATNGCKDGLVYVYDLPPKFNGDLLRRCENLSMYTNMCPHVANRGMGQPVQSMGPSWFATHQFLGDLMVHARVESHVCRTNDTGLATLFYVPFYGGLHASSVFREKNWGKRDGLGEELVEYLSEQAMWKRHRGRDHFVAIGRTSWDFMRDDKGIDFGANRFLLTPPLANMWVLTVERHPWHPGRQIGVPYPSYFHPAEFSEILEWQIKVRQAPRTHLYAFVGGPRPPGLEKAAARADIFSQCNISSRCLSLQCRPGASGCYEPPEVLRALSTAEFCLQPPGDSFTRRSVFDSILSGCIPVFFSPHTAYTQYQWYLPEQIGGYSVYIPPEKVGRIEEQLMRIPKARVARMRSTVIDLIPRITYARPDAGDPGFQDAIDVVLSRLARRVRAELGPSQESHGQS</sequence>
<dbReference type="Gramene" id="ERN20551">
    <property type="protein sequence ID" value="ERN20551"/>
    <property type="gene ID" value="AMTR_s00068p00206630"/>
</dbReference>
<dbReference type="InterPro" id="IPR004263">
    <property type="entry name" value="Exostosin"/>
</dbReference>
<keyword evidence="3" id="KW-0328">Glycosyltransferase</keyword>
<keyword evidence="9" id="KW-1185">Reference proteome</keyword>
<keyword evidence="3" id="KW-0808">Transferase</keyword>
<organism evidence="8 9">
    <name type="scientific">Amborella trichopoda</name>
    <dbReference type="NCBI Taxonomy" id="13333"/>
    <lineage>
        <taxon>Eukaryota</taxon>
        <taxon>Viridiplantae</taxon>
        <taxon>Streptophyta</taxon>
        <taxon>Embryophyta</taxon>
        <taxon>Tracheophyta</taxon>
        <taxon>Spermatophyta</taxon>
        <taxon>Magnoliopsida</taxon>
        <taxon>Amborellales</taxon>
        <taxon>Amborellaceae</taxon>
        <taxon>Amborella</taxon>
    </lineage>
</organism>
<evidence type="ECO:0000256" key="5">
    <source>
        <dbReference type="ARBA" id="ARBA00023034"/>
    </source>
</evidence>
<dbReference type="eggNOG" id="KOG1021">
    <property type="taxonomic scope" value="Eukaryota"/>
</dbReference>
<dbReference type="GO" id="GO:0045492">
    <property type="term" value="P:xylan biosynthetic process"/>
    <property type="evidence" value="ECO:0007669"/>
    <property type="project" value="EnsemblPlants"/>
</dbReference>
<dbReference type="GO" id="GO:0000139">
    <property type="term" value="C:Golgi membrane"/>
    <property type="evidence" value="ECO:0007669"/>
    <property type="project" value="UniProtKB-SubCell"/>
</dbReference>